<evidence type="ECO:0000256" key="6">
    <source>
        <dbReference type="SAM" id="Phobius"/>
    </source>
</evidence>
<dbReference type="AlphaFoldDB" id="A0A5B8MNS1"/>
<keyword evidence="3 6" id="KW-1133">Transmembrane helix</keyword>
<feature type="transmembrane region" description="Helical" evidence="6">
    <location>
        <begin position="190"/>
        <end position="210"/>
    </location>
</feature>
<feature type="domain" description="TLC" evidence="7">
    <location>
        <begin position="64"/>
        <end position="251"/>
    </location>
</feature>
<evidence type="ECO:0000256" key="1">
    <source>
        <dbReference type="ARBA" id="ARBA00004141"/>
    </source>
</evidence>
<dbReference type="PANTHER" id="PTHR31898:SF1">
    <property type="entry name" value="TLC DOMAIN-CONTAINING PROTEIN 5"/>
    <property type="match status" value="1"/>
</dbReference>
<dbReference type="PROSITE" id="PS50922">
    <property type="entry name" value="TLC"/>
    <property type="match status" value="1"/>
</dbReference>
<keyword evidence="9" id="KW-1185">Reference proteome</keyword>
<dbReference type="OrthoDB" id="506011at2759"/>
<feature type="transmembrane region" description="Helical" evidence="6">
    <location>
        <begin position="110"/>
        <end position="128"/>
    </location>
</feature>
<dbReference type="InterPro" id="IPR006634">
    <property type="entry name" value="TLC-dom"/>
</dbReference>
<proteinExistence type="predicted"/>
<keyword evidence="2 5" id="KW-0812">Transmembrane</keyword>
<comment type="subcellular location">
    <subcellularLocation>
        <location evidence="1">Membrane</location>
        <topology evidence="1">Multi-pass membrane protein</topology>
    </subcellularLocation>
</comment>
<keyword evidence="4 5" id="KW-0472">Membrane</keyword>
<dbReference type="Proteomes" id="UP000316726">
    <property type="component" value="Chromosome 7"/>
</dbReference>
<organism evidence="8 9">
    <name type="scientific">Chloropicon primus</name>
    <dbReference type="NCBI Taxonomy" id="1764295"/>
    <lineage>
        <taxon>Eukaryota</taxon>
        <taxon>Viridiplantae</taxon>
        <taxon>Chlorophyta</taxon>
        <taxon>Chloropicophyceae</taxon>
        <taxon>Chloropicales</taxon>
        <taxon>Chloropicaceae</taxon>
        <taxon>Chloropicon</taxon>
    </lineage>
</organism>
<evidence type="ECO:0000256" key="4">
    <source>
        <dbReference type="ARBA" id="ARBA00023136"/>
    </source>
</evidence>
<evidence type="ECO:0000313" key="8">
    <source>
        <dbReference type="EMBL" id="QDZ22173.1"/>
    </source>
</evidence>
<feature type="transmembrane region" description="Helical" evidence="6">
    <location>
        <begin position="222"/>
        <end position="240"/>
    </location>
</feature>
<protein>
    <recommendedName>
        <fullName evidence="7">TLC domain-containing protein</fullName>
    </recommendedName>
</protein>
<evidence type="ECO:0000259" key="7">
    <source>
        <dbReference type="PROSITE" id="PS50922"/>
    </source>
</evidence>
<dbReference type="GO" id="GO:0016020">
    <property type="term" value="C:membrane"/>
    <property type="evidence" value="ECO:0007669"/>
    <property type="project" value="UniProtKB-SubCell"/>
</dbReference>
<dbReference type="EMBL" id="CP031040">
    <property type="protein sequence ID" value="QDZ22173.1"/>
    <property type="molecule type" value="Genomic_DNA"/>
</dbReference>
<reference evidence="8 9" key="1">
    <citation type="submission" date="2018-07" db="EMBL/GenBank/DDBJ databases">
        <title>The complete nuclear genome of the prasinophyte Chloropicon primus (CCMP1205).</title>
        <authorList>
            <person name="Pombert J.-F."/>
            <person name="Otis C."/>
            <person name="Turmel M."/>
            <person name="Lemieux C."/>
        </authorList>
    </citation>
    <scope>NUCLEOTIDE SEQUENCE [LARGE SCALE GENOMIC DNA]</scope>
    <source>
        <strain evidence="8 9">CCMP1205</strain>
    </source>
</reference>
<evidence type="ECO:0000256" key="3">
    <source>
        <dbReference type="ARBA" id="ARBA00022989"/>
    </source>
</evidence>
<evidence type="ECO:0000256" key="5">
    <source>
        <dbReference type="PROSITE-ProRule" id="PRU00205"/>
    </source>
</evidence>
<sequence length="259" mass="28791">MDLLGALGEWKAMVGGALAGGKEEKFSGAFDFDEEQVELLKFTGTISLVGFTLFMVLRFVFLRHLSADFSNRCVSILHNFVALAYSVYLVNWSDPFADVGRASTPLEAKALAISLGYFSYDFLVCLFIEDDITAHLHHVVSISGLVLGSIYKRGGYELIVCMVMAESTGPMMHLNYLFKELKHTGSHVTANKTAFSVIFFVARILFGPVLVYHTVRSPTSPILVKLSGVALEVVSVFWFYKLVKIFIYKMRGGKQAKKD</sequence>
<dbReference type="SMART" id="SM00724">
    <property type="entry name" value="TLC"/>
    <property type="match status" value="1"/>
</dbReference>
<dbReference type="Pfam" id="PF03798">
    <property type="entry name" value="TRAM_LAG1_CLN8"/>
    <property type="match status" value="1"/>
</dbReference>
<gene>
    <name evidence="8" type="ORF">A3770_07p46910</name>
</gene>
<feature type="transmembrane region" description="Helical" evidence="6">
    <location>
        <begin position="42"/>
        <end position="61"/>
    </location>
</feature>
<name>A0A5B8MNS1_9CHLO</name>
<accession>A0A5B8MNS1</accession>
<dbReference type="InterPro" id="IPR042512">
    <property type="entry name" value="TLCD5"/>
</dbReference>
<evidence type="ECO:0000313" key="9">
    <source>
        <dbReference type="Proteomes" id="UP000316726"/>
    </source>
</evidence>
<dbReference type="PANTHER" id="PTHR31898">
    <property type="entry name" value="TRANSMEMBRANE PROTEIN 136"/>
    <property type="match status" value="1"/>
</dbReference>
<feature type="transmembrane region" description="Helical" evidence="6">
    <location>
        <begin position="73"/>
        <end position="90"/>
    </location>
</feature>
<evidence type="ECO:0000256" key="2">
    <source>
        <dbReference type="ARBA" id="ARBA00022692"/>
    </source>
</evidence>